<dbReference type="PANTHER" id="PTHR11530">
    <property type="entry name" value="D-AMINO ACID OXIDASE"/>
    <property type="match status" value="1"/>
</dbReference>
<reference evidence="9" key="1">
    <citation type="submission" date="2016-06" db="UniProtKB">
        <authorList>
            <consortium name="WormBaseParasite"/>
        </authorList>
    </citation>
    <scope>IDENTIFICATION</scope>
</reference>
<name>A0A183DRV2_9BILA</name>
<evidence type="ECO:0000256" key="3">
    <source>
        <dbReference type="ARBA" id="ARBA00022630"/>
    </source>
</evidence>
<dbReference type="OrthoDB" id="2015447at2759"/>
<dbReference type="SUPFAM" id="SSF54373">
    <property type="entry name" value="FAD-linked reductases, C-terminal domain"/>
    <property type="match status" value="1"/>
</dbReference>
<evidence type="ECO:0000259" key="6">
    <source>
        <dbReference type="Pfam" id="PF01266"/>
    </source>
</evidence>
<dbReference type="SUPFAM" id="SSF51971">
    <property type="entry name" value="Nucleotide-binding domain"/>
    <property type="match status" value="1"/>
</dbReference>
<evidence type="ECO:0000313" key="7">
    <source>
        <dbReference type="EMBL" id="VDN18787.1"/>
    </source>
</evidence>
<keyword evidence="5" id="KW-0560">Oxidoreductase</keyword>
<dbReference type="PANTHER" id="PTHR11530:SF6">
    <property type="entry name" value="D-ASPARTATE OXIDASE 3"/>
    <property type="match status" value="1"/>
</dbReference>
<dbReference type="WBParaSite" id="GPUH_0001145701-mRNA-1">
    <property type="protein sequence ID" value="GPUH_0001145701-mRNA-1"/>
    <property type="gene ID" value="GPUH_0001145701"/>
</dbReference>
<dbReference type="Pfam" id="PF01266">
    <property type="entry name" value="DAO"/>
    <property type="match status" value="1"/>
</dbReference>
<keyword evidence="4" id="KW-0274">FAD</keyword>
<organism evidence="9">
    <name type="scientific">Gongylonema pulchrum</name>
    <dbReference type="NCBI Taxonomy" id="637853"/>
    <lineage>
        <taxon>Eukaryota</taxon>
        <taxon>Metazoa</taxon>
        <taxon>Ecdysozoa</taxon>
        <taxon>Nematoda</taxon>
        <taxon>Chromadorea</taxon>
        <taxon>Rhabditida</taxon>
        <taxon>Spirurina</taxon>
        <taxon>Spiruromorpha</taxon>
        <taxon>Spiruroidea</taxon>
        <taxon>Gongylonematidae</taxon>
        <taxon>Gongylonema</taxon>
    </lineage>
</organism>
<reference evidence="7 8" key="2">
    <citation type="submission" date="2018-11" db="EMBL/GenBank/DDBJ databases">
        <authorList>
            <consortium name="Pathogen Informatics"/>
        </authorList>
    </citation>
    <scope>NUCLEOTIDE SEQUENCE [LARGE SCALE GENOMIC DNA]</scope>
</reference>
<gene>
    <name evidence="7" type="ORF">GPUH_LOCUS11443</name>
</gene>
<feature type="domain" description="FAD dependent oxidoreductase" evidence="6">
    <location>
        <begin position="21"/>
        <end position="244"/>
    </location>
</feature>
<dbReference type="EMBL" id="UYRT01078560">
    <property type="protein sequence ID" value="VDN18787.1"/>
    <property type="molecule type" value="Genomic_DNA"/>
</dbReference>
<accession>A0A183DRV2</accession>
<dbReference type="InterPro" id="IPR006181">
    <property type="entry name" value="D-amino_acid_oxidase_CS"/>
</dbReference>
<evidence type="ECO:0000313" key="9">
    <source>
        <dbReference type="WBParaSite" id="GPUH_0001145701-mRNA-1"/>
    </source>
</evidence>
<sequence length="364" mass="40978">MIALHDITACRFPGAHAFFRPYGKRSFPRYAKLFRELGGEQCGVNLLSGHILSTNLTELVEQEKIYGDFVYNFRYLREDEMQQFADQGEDKRVYAIHYTAYTTEGGKYVPWMKRQLLNKGVRFVQRQINTVRDLFPDFDVIVNCAGLNGGKVAGDGDDKNMFPIRGIIFEVNATWHNHFLYKGFETFTIPTTDKVFIGSVKQAGRYDLAIKPSDRADILGRYYRLQPAIRNSAILSEWSGLRPGRKGGVRLEMTTFRYPAPSARYSVPSSESEAQERIITNSAILSEWSGLRPGRKGGVRLEMTTFRYPAPSARYSVPSSESAAQERIITVVHNYGHGGHGLTLSWGCAETVADFVVGKSTEPA</sequence>
<dbReference type="GO" id="GO:0003884">
    <property type="term" value="F:D-amino-acid oxidase activity"/>
    <property type="evidence" value="ECO:0007669"/>
    <property type="project" value="InterPro"/>
</dbReference>
<evidence type="ECO:0000313" key="8">
    <source>
        <dbReference type="Proteomes" id="UP000271098"/>
    </source>
</evidence>
<evidence type="ECO:0000256" key="2">
    <source>
        <dbReference type="ARBA" id="ARBA00006730"/>
    </source>
</evidence>
<dbReference type="Proteomes" id="UP000271098">
    <property type="component" value="Unassembled WGS sequence"/>
</dbReference>
<dbReference type="GO" id="GO:0071949">
    <property type="term" value="F:FAD binding"/>
    <property type="evidence" value="ECO:0007669"/>
    <property type="project" value="InterPro"/>
</dbReference>
<dbReference type="AlphaFoldDB" id="A0A183DRV2"/>
<dbReference type="InterPro" id="IPR023209">
    <property type="entry name" value="DAO"/>
</dbReference>
<evidence type="ECO:0000256" key="5">
    <source>
        <dbReference type="ARBA" id="ARBA00023002"/>
    </source>
</evidence>
<evidence type="ECO:0000256" key="4">
    <source>
        <dbReference type="ARBA" id="ARBA00022827"/>
    </source>
</evidence>
<keyword evidence="8" id="KW-1185">Reference proteome</keyword>
<comment type="similarity">
    <text evidence="2">Belongs to the DAMOX/DASOX family.</text>
</comment>
<dbReference type="InterPro" id="IPR006076">
    <property type="entry name" value="FAD-dep_OxRdtase"/>
</dbReference>
<dbReference type="GO" id="GO:0019478">
    <property type="term" value="P:D-amino acid catabolic process"/>
    <property type="evidence" value="ECO:0007669"/>
    <property type="project" value="TreeGrafter"/>
</dbReference>
<comment type="cofactor">
    <cofactor evidence="1">
        <name>FAD</name>
        <dbReference type="ChEBI" id="CHEBI:57692"/>
    </cofactor>
</comment>
<dbReference type="GO" id="GO:0005782">
    <property type="term" value="C:peroxisomal matrix"/>
    <property type="evidence" value="ECO:0007669"/>
    <property type="project" value="UniProtKB-SubCell"/>
</dbReference>
<protein>
    <submittedName>
        <fullName evidence="9">DAO domain-containing protein</fullName>
    </submittedName>
</protein>
<dbReference type="Gene3D" id="3.30.9.10">
    <property type="entry name" value="D-Amino Acid Oxidase, subunit A, domain 2"/>
    <property type="match status" value="1"/>
</dbReference>
<dbReference type="PROSITE" id="PS00677">
    <property type="entry name" value="DAO"/>
    <property type="match status" value="1"/>
</dbReference>
<keyword evidence="3" id="KW-0285">Flavoprotein</keyword>
<evidence type="ECO:0000256" key="1">
    <source>
        <dbReference type="ARBA" id="ARBA00001974"/>
    </source>
</evidence>
<dbReference type="Gene3D" id="3.40.50.720">
    <property type="entry name" value="NAD(P)-binding Rossmann-like Domain"/>
    <property type="match status" value="1"/>
</dbReference>
<proteinExistence type="inferred from homology"/>